<feature type="compositionally biased region" description="Low complexity" evidence="1">
    <location>
        <begin position="68"/>
        <end position="78"/>
    </location>
</feature>
<organism evidence="2 3">
    <name type="scientific">Panaeolus cyanescens</name>
    <dbReference type="NCBI Taxonomy" id="181874"/>
    <lineage>
        <taxon>Eukaryota</taxon>
        <taxon>Fungi</taxon>
        <taxon>Dikarya</taxon>
        <taxon>Basidiomycota</taxon>
        <taxon>Agaricomycotina</taxon>
        <taxon>Agaricomycetes</taxon>
        <taxon>Agaricomycetidae</taxon>
        <taxon>Agaricales</taxon>
        <taxon>Agaricineae</taxon>
        <taxon>Galeropsidaceae</taxon>
        <taxon>Panaeolus</taxon>
    </lineage>
</organism>
<dbReference type="InParanoid" id="A0A409VFE1"/>
<dbReference type="AlphaFoldDB" id="A0A409VFE1"/>
<proteinExistence type="predicted"/>
<protein>
    <submittedName>
        <fullName evidence="2">Uncharacterized protein</fullName>
    </submittedName>
</protein>
<name>A0A409VFE1_9AGAR</name>
<dbReference type="EMBL" id="NHTK01006079">
    <property type="protein sequence ID" value="PPQ64973.1"/>
    <property type="molecule type" value="Genomic_DNA"/>
</dbReference>
<gene>
    <name evidence="2" type="ORF">CVT24_008161</name>
</gene>
<evidence type="ECO:0000313" key="2">
    <source>
        <dbReference type="EMBL" id="PPQ64973.1"/>
    </source>
</evidence>
<evidence type="ECO:0000256" key="1">
    <source>
        <dbReference type="SAM" id="MobiDB-lite"/>
    </source>
</evidence>
<accession>A0A409VFE1</accession>
<feature type="region of interest" description="Disordered" evidence="1">
    <location>
        <begin position="68"/>
        <end position="108"/>
    </location>
</feature>
<keyword evidence="3" id="KW-1185">Reference proteome</keyword>
<dbReference type="OrthoDB" id="3062801at2759"/>
<evidence type="ECO:0000313" key="3">
    <source>
        <dbReference type="Proteomes" id="UP000284842"/>
    </source>
</evidence>
<dbReference type="Proteomes" id="UP000284842">
    <property type="component" value="Unassembled WGS sequence"/>
</dbReference>
<reference evidence="2 3" key="1">
    <citation type="journal article" date="2018" name="Evol. Lett.">
        <title>Horizontal gene cluster transfer increased hallucinogenic mushroom diversity.</title>
        <authorList>
            <person name="Reynolds H.T."/>
            <person name="Vijayakumar V."/>
            <person name="Gluck-Thaler E."/>
            <person name="Korotkin H.B."/>
            <person name="Matheny P.B."/>
            <person name="Slot J.C."/>
        </authorList>
    </citation>
    <scope>NUCLEOTIDE SEQUENCE [LARGE SCALE GENOMIC DNA]</scope>
    <source>
        <strain evidence="2 3">2629</strain>
    </source>
</reference>
<dbReference type="STRING" id="181874.A0A409VFE1"/>
<sequence length="221" mass="25346">MAIETKSVDPFRPSISFSVKNLYGWMRRPETQHWTQQGESKDDSLSSAELRHLRLRPASRRFMVYNPTTETSDTETSPALSPSSKIPAASESRVVDPTDETLNHHTPPIHTTDTKSVYILALAFVVDTIPRQLYLHLLLRIPYLYFTRVSRIFQEAEISISEFKVAIMKMAGETKRSTIQMPMYGERDAAFKSLHDAWPTFVDSLQEEWRTLNIVSVLLLT</sequence>
<comment type="caution">
    <text evidence="2">The sequence shown here is derived from an EMBL/GenBank/DDBJ whole genome shotgun (WGS) entry which is preliminary data.</text>
</comment>